<dbReference type="PROSITE" id="PS51318">
    <property type="entry name" value="TAT"/>
    <property type="match status" value="1"/>
</dbReference>
<proteinExistence type="predicted"/>
<protein>
    <submittedName>
        <fullName evidence="1">Uncharacterized protein (DUF1501 family)</fullName>
    </submittedName>
</protein>
<name>A0A7X0H5A8_9BACT</name>
<gene>
    <name evidence="1" type="ORF">HNQ40_001321</name>
</gene>
<evidence type="ECO:0000313" key="1">
    <source>
        <dbReference type="EMBL" id="MBB6429515.1"/>
    </source>
</evidence>
<accession>A0A7X0H5A8</accession>
<organism evidence="1 2">
    <name type="scientific">Algisphaera agarilytica</name>
    <dbReference type="NCBI Taxonomy" id="1385975"/>
    <lineage>
        <taxon>Bacteria</taxon>
        <taxon>Pseudomonadati</taxon>
        <taxon>Planctomycetota</taxon>
        <taxon>Phycisphaerae</taxon>
        <taxon>Phycisphaerales</taxon>
        <taxon>Phycisphaeraceae</taxon>
        <taxon>Algisphaera</taxon>
    </lineage>
</organism>
<dbReference type="RefSeq" id="WP_184677090.1">
    <property type="nucleotide sequence ID" value="NZ_JACHGY010000001.1"/>
</dbReference>
<comment type="caution">
    <text evidence="1">The sequence shown here is derived from an EMBL/GenBank/DDBJ whole genome shotgun (WGS) entry which is preliminary data.</text>
</comment>
<dbReference type="Pfam" id="PF07394">
    <property type="entry name" value="DUF1501"/>
    <property type="match status" value="1"/>
</dbReference>
<dbReference type="AlphaFoldDB" id="A0A7X0H5A8"/>
<dbReference type="EMBL" id="JACHGY010000001">
    <property type="protein sequence ID" value="MBB6429515.1"/>
    <property type="molecule type" value="Genomic_DNA"/>
</dbReference>
<sequence>MDDNLDRLISRRSFLRRGSCAALGMGGLMSQLFTLRTTSAALAQTGSGFNDYKALVCMFLFGGNDSGNTVIPIDGGNQYHADYVTNRTNLAIPLSSLNDTIITPAGGTRRFAFHPEMTDMTDLFNQGNLAVVANMGPLVEPLTKDQFKNKTGERPPQLFSHSSQQDLWQISTADATENIGWGGRIADSLQALGAQNDSGVSMNISIAGINYFLSGKDVTPYTIGRTGATGLTISNKLGSNGTQRADIATAHADLIALKDNPNYSARNALGKVYADIAERSLNNGEIINNIFGQPSAITTPVPNGSLSEQLAAVARMIEFGQSHLGQNRQVFFVSRGGFDNHGGLIGPHDNRLQEVNEALKFFWDALGEINKRDAVTTFTASDFGRTYHSNGQGSDHGWGGHHFVMGGNQVDGGKMYGEFNNIEIDGPDDTARGRFIPTTSVDEYAFEFARWMGVPNSEMGTMFPNLGRFLDVNTPSTHLGFMNN</sequence>
<reference evidence="1 2" key="1">
    <citation type="submission" date="2020-08" db="EMBL/GenBank/DDBJ databases">
        <title>Genomic Encyclopedia of Type Strains, Phase IV (KMG-IV): sequencing the most valuable type-strain genomes for metagenomic binning, comparative biology and taxonomic classification.</title>
        <authorList>
            <person name="Goeker M."/>
        </authorList>
    </citation>
    <scope>NUCLEOTIDE SEQUENCE [LARGE SCALE GENOMIC DNA]</scope>
    <source>
        <strain evidence="1 2">DSM 103725</strain>
    </source>
</reference>
<dbReference type="Proteomes" id="UP000541810">
    <property type="component" value="Unassembled WGS sequence"/>
</dbReference>
<keyword evidence="2" id="KW-1185">Reference proteome</keyword>
<dbReference type="InterPro" id="IPR010869">
    <property type="entry name" value="DUF1501"/>
</dbReference>
<evidence type="ECO:0000313" key="2">
    <source>
        <dbReference type="Proteomes" id="UP000541810"/>
    </source>
</evidence>
<dbReference type="PANTHER" id="PTHR43737:SF1">
    <property type="entry name" value="DUF1501 DOMAIN-CONTAINING PROTEIN"/>
    <property type="match status" value="1"/>
</dbReference>
<dbReference type="InterPro" id="IPR006311">
    <property type="entry name" value="TAT_signal"/>
</dbReference>
<dbReference type="PANTHER" id="PTHR43737">
    <property type="entry name" value="BLL7424 PROTEIN"/>
    <property type="match status" value="1"/>
</dbReference>